<organism evidence="2 3">
    <name type="scientific">Populus euphratica</name>
    <name type="common">Euphrates poplar</name>
    <dbReference type="NCBI Taxonomy" id="75702"/>
    <lineage>
        <taxon>Eukaryota</taxon>
        <taxon>Viridiplantae</taxon>
        <taxon>Streptophyta</taxon>
        <taxon>Embryophyta</taxon>
        <taxon>Tracheophyta</taxon>
        <taxon>Spermatophyta</taxon>
        <taxon>Magnoliopsida</taxon>
        <taxon>eudicotyledons</taxon>
        <taxon>Gunneridae</taxon>
        <taxon>Pentapetalae</taxon>
        <taxon>rosids</taxon>
        <taxon>fabids</taxon>
        <taxon>Malpighiales</taxon>
        <taxon>Salicaceae</taxon>
        <taxon>Saliceae</taxon>
        <taxon>Populus</taxon>
    </lineage>
</organism>
<dbReference type="InterPro" id="IPR003871">
    <property type="entry name" value="RFA1B/D_OB_1st"/>
</dbReference>
<keyword evidence="2" id="KW-1185">Reference proteome</keyword>
<dbReference type="InterPro" id="IPR012340">
    <property type="entry name" value="NA-bd_OB-fold"/>
</dbReference>
<dbReference type="Proteomes" id="UP000694918">
    <property type="component" value="Unplaced"/>
</dbReference>
<gene>
    <name evidence="3" type="primary">LOC105119224</name>
</gene>
<dbReference type="RefSeq" id="XP_011015653.1">
    <property type="nucleotide sequence ID" value="XM_011017351.1"/>
</dbReference>
<evidence type="ECO:0000313" key="3">
    <source>
        <dbReference type="RefSeq" id="XP_011015653.1"/>
    </source>
</evidence>
<proteinExistence type="predicted"/>
<reference evidence="3" key="1">
    <citation type="submission" date="2025-08" db="UniProtKB">
        <authorList>
            <consortium name="RefSeq"/>
        </authorList>
    </citation>
    <scope>IDENTIFICATION</scope>
</reference>
<dbReference type="PANTHER" id="PTHR47165">
    <property type="entry name" value="OS03G0429900 PROTEIN"/>
    <property type="match status" value="1"/>
</dbReference>
<name>A0AAJ6TRE5_POPEU</name>
<dbReference type="Pfam" id="PF02721">
    <property type="entry name" value="DUF223"/>
    <property type="match status" value="1"/>
</dbReference>
<dbReference type="PANTHER" id="PTHR47165:SF4">
    <property type="entry name" value="OS03G0429900 PROTEIN"/>
    <property type="match status" value="1"/>
</dbReference>
<evidence type="ECO:0000259" key="1">
    <source>
        <dbReference type="Pfam" id="PF02721"/>
    </source>
</evidence>
<dbReference type="AlphaFoldDB" id="A0AAJ6TRE5"/>
<sequence>MAIHLENIKKYVFYPLIQARVCRVWIPKQNGQATNFNCLFVNRKGDAIQGSAKTRDAGHFASIITEGDYYEVKNFYTFENQYMNIVVSHEVVIDLKSDTKVTHLDSVPLSIPRYYFNFTDFTHVLKKGKESQLLTDVLSRLKAIQSIEKILV</sequence>
<protein>
    <submittedName>
        <fullName evidence="3">Uncharacterized protein LOC105119224</fullName>
    </submittedName>
</protein>
<feature type="domain" description="Replication protein A 70 kDa DNA-binding subunit B/D first OB fold" evidence="1">
    <location>
        <begin position="4"/>
        <end position="103"/>
    </location>
</feature>
<accession>A0AAJ6TRE5</accession>
<dbReference type="SUPFAM" id="SSF50249">
    <property type="entry name" value="Nucleic acid-binding proteins"/>
    <property type="match status" value="1"/>
</dbReference>
<dbReference type="GeneID" id="105119224"/>
<dbReference type="Gene3D" id="2.40.50.140">
    <property type="entry name" value="Nucleic acid-binding proteins"/>
    <property type="match status" value="1"/>
</dbReference>
<evidence type="ECO:0000313" key="2">
    <source>
        <dbReference type="Proteomes" id="UP000694918"/>
    </source>
</evidence>
<dbReference type="KEGG" id="peu:105119224"/>